<feature type="domain" description="tRNA-splicing endonuclease subunit Sen54 N-terminal" evidence="4">
    <location>
        <begin position="49"/>
        <end position="121"/>
    </location>
</feature>
<evidence type="ECO:0000256" key="3">
    <source>
        <dbReference type="SAM" id="MobiDB-lite"/>
    </source>
</evidence>
<keyword evidence="2" id="KW-0819">tRNA processing</keyword>
<evidence type="ECO:0000256" key="2">
    <source>
        <dbReference type="ARBA" id="ARBA00022694"/>
    </source>
</evidence>
<proteinExistence type="inferred from homology"/>
<evidence type="ECO:0000313" key="6">
    <source>
        <dbReference type="Proteomes" id="UP000837801"/>
    </source>
</evidence>
<protein>
    <submittedName>
        <fullName evidence="5">tRNA-splicing endonuclease subunit Sen54p</fullName>
    </submittedName>
</protein>
<feature type="region of interest" description="Disordered" evidence="3">
    <location>
        <begin position="342"/>
        <end position="363"/>
    </location>
</feature>
<dbReference type="GO" id="GO:0000214">
    <property type="term" value="C:tRNA-intron endonuclease complex"/>
    <property type="evidence" value="ECO:0007669"/>
    <property type="project" value="TreeGrafter"/>
</dbReference>
<keyword evidence="5" id="KW-0540">Nuclease</keyword>
<dbReference type="InterPro" id="IPR024336">
    <property type="entry name" value="tRNA_splic_suSen54_N"/>
</dbReference>
<keyword evidence="5" id="KW-0255">Endonuclease</keyword>
<name>A0A9P0QQV5_9ASCO</name>
<gene>
    <name evidence="5" type="ORF">CLIB1423_10S00364</name>
</gene>
<dbReference type="OrthoDB" id="408683at2759"/>
<evidence type="ECO:0000259" key="4">
    <source>
        <dbReference type="Pfam" id="PF12928"/>
    </source>
</evidence>
<sequence>MSDDEEVDAIQDWKILTQDVVPKRGDKDFAPDGTLVQSQLLEDSRNAMYAALAVRRGHTIKQELVAIWYPERKEAYVPHLRGPYFKDIGRPSSSPSNKIQAAWLNPIETVYLCERGSVRIFLHNDSYERYKTRILQNYIQKEKSQGQGNNFDDDDDEQFDFESNLVSLSLAHLYALAFSHDSTLVGKYQVYSYLKRLGYLVLDFKDSTTRQLDEYHKLVENKANESSISIFQALKSYTLSLFSSKVSNILLAKRHYFTYKSIFRSLRLIPSYSTYDSLKKLKEPTENKLTPCFDVWKPTPQFSKKNPTQPDFQIVIANTNQSSFPSLSQIQELFNSSNHMLNSNTTKNTPATIKNSSSGPSKREIRAQRAKERYSKLDPKIQRSIDYNKLKDKKFKFGNSGRCFIVALIDNGVVNFVNLSEGDFSLAGFGTDDLQELSSNPNERIDHGIVW</sequence>
<dbReference type="Pfam" id="PF12928">
    <property type="entry name" value="tRNA_int_end_N2"/>
    <property type="match status" value="1"/>
</dbReference>
<dbReference type="GO" id="GO:0004519">
    <property type="term" value="F:endonuclease activity"/>
    <property type="evidence" value="ECO:0007669"/>
    <property type="project" value="UniProtKB-KW"/>
</dbReference>
<feature type="compositionally biased region" description="Polar residues" evidence="3">
    <location>
        <begin position="342"/>
        <end position="360"/>
    </location>
</feature>
<reference evidence="5" key="1">
    <citation type="submission" date="2022-03" db="EMBL/GenBank/DDBJ databases">
        <authorList>
            <person name="Legras J.-L."/>
            <person name="Devillers H."/>
            <person name="Grondin C."/>
        </authorList>
    </citation>
    <scope>NUCLEOTIDE SEQUENCE</scope>
    <source>
        <strain evidence="5">CLIB 1423</strain>
    </source>
</reference>
<dbReference type="PANTHER" id="PTHR21027">
    <property type="entry name" value="TRNA-SPLICING ENDONUCLEASE SUBUNIT SEN54"/>
    <property type="match status" value="1"/>
</dbReference>
<dbReference type="AlphaFoldDB" id="A0A9P0QQV5"/>
<evidence type="ECO:0000313" key="5">
    <source>
        <dbReference type="EMBL" id="CAH2353236.1"/>
    </source>
</evidence>
<dbReference type="PANTHER" id="PTHR21027:SF1">
    <property type="entry name" value="TRNA-SPLICING ENDONUCLEASE SUBUNIT SEN54"/>
    <property type="match status" value="1"/>
</dbReference>
<accession>A0A9P0QQV5</accession>
<evidence type="ECO:0000256" key="1">
    <source>
        <dbReference type="ARBA" id="ARBA00005736"/>
    </source>
</evidence>
<dbReference type="Proteomes" id="UP000837801">
    <property type="component" value="Unassembled WGS sequence"/>
</dbReference>
<organism evidence="5 6">
    <name type="scientific">[Candida] railenensis</name>
    <dbReference type="NCBI Taxonomy" id="45579"/>
    <lineage>
        <taxon>Eukaryota</taxon>
        <taxon>Fungi</taxon>
        <taxon>Dikarya</taxon>
        <taxon>Ascomycota</taxon>
        <taxon>Saccharomycotina</taxon>
        <taxon>Pichiomycetes</taxon>
        <taxon>Debaryomycetaceae</taxon>
        <taxon>Kurtzmaniella</taxon>
    </lineage>
</organism>
<comment type="caution">
    <text evidence="5">The sequence shown here is derived from an EMBL/GenBank/DDBJ whole genome shotgun (WGS) entry which is preliminary data.</text>
</comment>
<comment type="similarity">
    <text evidence="1">Belongs to the SEN54 family.</text>
</comment>
<dbReference type="EMBL" id="CAKXYY010000010">
    <property type="protein sequence ID" value="CAH2353236.1"/>
    <property type="molecule type" value="Genomic_DNA"/>
</dbReference>
<dbReference type="GO" id="GO:0000379">
    <property type="term" value="P:tRNA-type intron splice site recognition and cleavage"/>
    <property type="evidence" value="ECO:0007669"/>
    <property type="project" value="TreeGrafter"/>
</dbReference>
<dbReference type="InterPro" id="IPR024337">
    <property type="entry name" value="tRNA_splic_suSen54"/>
</dbReference>
<keyword evidence="6" id="KW-1185">Reference proteome</keyword>
<keyword evidence="5" id="KW-0378">Hydrolase</keyword>